<organism evidence="1 2">
    <name type="scientific">Mortierella polycephala</name>
    <dbReference type="NCBI Taxonomy" id="41804"/>
    <lineage>
        <taxon>Eukaryota</taxon>
        <taxon>Fungi</taxon>
        <taxon>Fungi incertae sedis</taxon>
        <taxon>Mucoromycota</taxon>
        <taxon>Mortierellomycotina</taxon>
        <taxon>Mortierellomycetes</taxon>
        <taxon>Mortierellales</taxon>
        <taxon>Mortierellaceae</taxon>
        <taxon>Mortierella</taxon>
    </lineage>
</organism>
<evidence type="ECO:0000313" key="2">
    <source>
        <dbReference type="Proteomes" id="UP000726737"/>
    </source>
</evidence>
<comment type="caution">
    <text evidence="1">The sequence shown here is derived from an EMBL/GenBank/DDBJ whole genome shotgun (WGS) entry which is preliminary data.</text>
</comment>
<accession>A0A9P6PKI3</accession>
<proteinExistence type="predicted"/>
<protein>
    <submittedName>
        <fullName evidence="1">Uncharacterized protein</fullName>
    </submittedName>
</protein>
<dbReference type="EMBL" id="JAAAJA010001503">
    <property type="protein sequence ID" value="KAG0247250.1"/>
    <property type="molecule type" value="Genomic_DNA"/>
</dbReference>
<reference evidence="1" key="1">
    <citation type="journal article" date="2020" name="Fungal Divers.">
        <title>Resolving the Mortierellaceae phylogeny through synthesis of multi-gene phylogenetics and phylogenomics.</title>
        <authorList>
            <person name="Vandepol N."/>
            <person name="Liber J."/>
            <person name="Desiro A."/>
            <person name="Na H."/>
            <person name="Kennedy M."/>
            <person name="Barry K."/>
            <person name="Grigoriev I.V."/>
            <person name="Miller A.N."/>
            <person name="O'Donnell K."/>
            <person name="Stajich J.E."/>
            <person name="Bonito G."/>
        </authorList>
    </citation>
    <scope>NUCLEOTIDE SEQUENCE</scope>
    <source>
        <strain evidence="1">KOD948</strain>
    </source>
</reference>
<name>A0A9P6PKI3_9FUNG</name>
<dbReference type="Proteomes" id="UP000726737">
    <property type="component" value="Unassembled WGS sequence"/>
</dbReference>
<evidence type="ECO:0000313" key="1">
    <source>
        <dbReference type="EMBL" id="KAG0247250.1"/>
    </source>
</evidence>
<sequence>MPSMELPGIATPGFGVCLWLEAVDTIDGDCGLTGREISGLGQPSGPGESHLELKLSEGLGRFCTLKWMCCISVFAGEEDMDEGEHWSTGIISEPNLIRAARALQ</sequence>
<keyword evidence="2" id="KW-1185">Reference proteome</keyword>
<dbReference type="AlphaFoldDB" id="A0A9P6PKI3"/>
<gene>
    <name evidence="1" type="ORF">BG011_001812</name>
</gene>